<evidence type="ECO:0000256" key="1">
    <source>
        <dbReference type="SAM" id="Phobius"/>
    </source>
</evidence>
<sequence length="354" mass="40870">MKSFVKENIIFYILIFAVNSIILIAANYVVGNAISIPYELNETRRIFVPTEKVKNFDWDFLLERNVVLVAQTSDSKVVGLYDPGMYYFVNSTKVLDPRYLRYFSNEDYIKKTDTGVALINIDTMFKSGKLSPYAVKKGMKRAADTYSIDIIGALDIVSVGYGFLEGSYPTDEFAVFKNIFTLKSNIIKKIYVDVPETEKIDELEKASEVLKENGFTEISEKKAKPAIEAFIHAVSNYRKYERFILYCAVASLSVFIYTSVIYLWKYKEYIYIGRVCGADFFKMYKLILKYSIFHIVLISMVASFGIWIYLGLIKEGIMSIFDYIVVDSIFLLLFLLCITGVYIFGFLRYSREMR</sequence>
<comment type="caution">
    <text evidence="2">The sequence shown here is derived from an EMBL/GenBank/DDBJ whole genome shotgun (WGS) entry which is preliminary data.</text>
</comment>
<dbReference type="AlphaFoldDB" id="I0R8A6"/>
<dbReference type="PATRIC" id="fig|1095750.3.peg.1313"/>
<keyword evidence="3" id="KW-1185">Reference proteome</keyword>
<dbReference type="eggNOG" id="ENOG5032ZXY">
    <property type="taxonomic scope" value="Bacteria"/>
</dbReference>
<dbReference type="Proteomes" id="UP000005039">
    <property type="component" value="Unassembled WGS sequence"/>
</dbReference>
<protein>
    <submittedName>
        <fullName evidence="2">Uncharacterized protein</fullName>
    </submittedName>
</protein>
<accession>I0R8A6</accession>
<evidence type="ECO:0000313" key="2">
    <source>
        <dbReference type="EMBL" id="EIC95914.1"/>
    </source>
</evidence>
<feature type="transmembrane region" description="Helical" evidence="1">
    <location>
        <begin position="324"/>
        <end position="347"/>
    </location>
</feature>
<name>I0R8A6_9FIRM</name>
<keyword evidence="1" id="KW-1133">Transmembrane helix</keyword>
<dbReference type="OrthoDB" id="1711127at2"/>
<reference evidence="2 3" key="1">
    <citation type="submission" date="2012-03" db="EMBL/GenBank/DDBJ databases">
        <authorList>
            <person name="Durkin A.S."/>
            <person name="McCorrison J."/>
            <person name="Torralba M."/>
            <person name="Gillis M."/>
            <person name="Methe B."/>
            <person name="Sutton G."/>
            <person name="Nelson K.E."/>
        </authorList>
    </citation>
    <scope>NUCLEOTIDE SEQUENCE [LARGE SCALE GENOMIC DNA]</scope>
    <source>
        <strain evidence="2 3">F0468</strain>
    </source>
</reference>
<proteinExistence type="predicted"/>
<dbReference type="EMBL" id="AJGH01000061">
    <property type="protein sequence ID" value="EIC95914.1"/>
    <property type="molecule type" value="Genomic_DNA"/>
</dbReference>
<organism evidence="2 3">
    <name type="scientific">Lachnoanaerobaculum saburreum F0468</name>
    <dbReference type="NCBI Taxonomy" id="1095750"/>
    <lineage>
        <taxon>Bacteria</taxon>
        <taxon>Bacillati</taxon>
        <taxon>Bacillota</taxon>
        <taxon>Clostridia</taxon>
        <taxon>Lachnospirales</taxon>
        <taxon>Lachnospiraceae</taxon>
        <taxon>Lachnoanaerobaculum</taxon>
    </lineage>
</organism>
<keyword evidence="1" id="KW-0812">Transmembrane</keyword>
<feature type="transmembrane region" description="Helical" evidence="1">
    <location>
        <begin position="243"/>
        <end position="264"/>
    </location>
</feature>
<gene>
    <name evidence="2" type="ORF">HMPREF9970_0680</name>
</gene>
<evidence type="ECO:0000313" key="3">
    <source>
        <dbReference type="Proteomes" id="UP000005039"/>
    </source>
</evidence>
<feature type="transmembrane region" description="Helical" evidence="1">
    <location>
        <begin position="9"/>
        <end position="30"/>
    </location>
</feature>
<dbReference type="RefSeq" id="WP_008753902.1">
    <property type="nucleotide sequence ID" value="NZ_AJGH01000061.1"/>
</dbReference>
<feature type="transmembrane region" description="Helical" evidence="1">
    <location>
        <begin position="292"/>
        <end position="312"/>
    </location>
</feature>
<keyword evidence="1" id="KW-0472">Membrane</keyword>